<protein>
    <submittedName>
        <fullName evidence="1">Uncharacterized protein</fullName>
    </submittedName>
</protein>
<evidence type="ECO:0000313" key="1">
    <source>
        <dbReference type="EMBL" id="KAJ3809517.1"/>
    </source>
</evidence>
<dbReference type="EMBL" id="MU795153">
    <property type="protein sequence ID" value="KAJ3809517.1"/>
    <property type="molecule type" value="Genomic_DNA"/>
</dbReference>
<organism evidence="1 2">
    <name type="scientific">Lentinula aff. lateritia</name>
    <dbReference type="NCBI Taxonomy" id="2804960"/>
    <lineage>
        <taxon>Eukaryota</taxon>
        <taxon>Fungi</taxon>
        <taxon>Dikarya</taxon>
        <taxon>Basidiomycota</taxon>
        <taxon>Agaricomycotina</taxon>
        <taxon>Agaricomycetes</taxon>
        <taxon>Agaricomycetidae</taxon>
        <taxon>Agaricales</taxon>
        <taxon>Marasmiineae</taxon>
        <taxon>Omphalotaceae</taxon>
        <taxon>Lentinula</taxon>
    </lineage>
</organism>
<accession>A0ACC1TXR2</accession>
<dbReference type="Proteomes" id="UP001163835">
    <property type="component" value="Unassembled WGS sequence"/>
</dbReference>
<sequence>SSTVVFRSIDNRKFVMLKEELGVSAGGFPPAILSSQADAHLSEPSDVLKVLFQYIAADTNHHGPTLGHIDFFLLLSVAEAAEKYEVYQAIAATRPEYISAKEKC</sequence>
<name>A0ACC1TXR2_9AGAR</name>
<gene>
    <name evidence="1" type="ORF">F5876DRAFT_43701</name>
</gene>
<feature type="non-terminal residue" evidence="1">
    <location>
        <position position="1"/>
    </location>
</feature>
<comment type="caution">
    <text evidence="1">The sequence shown here is derived from an EMBL/GenBank/DDBJ whole genome shotgun (WGS) entry which is preliminary data.</text>
</comment>
<evidence type="ECO:0000313" key="2">
    <source>
        <dbReference type="Proteomes" id="UP001163835"/>
    </source>
</evidence>
<proteinExistence type="predicted"/>
<keyword evidence="2" id="KW-1185">Reference proteome</keyword>
<reference evidence="1" key="1">
    <citation type="submission" date="2022-09" db="EMBL/GenBank/DDBJ databases">
        <title>A Global Phylogenomic Analysis of the Shiitake Genus Lentinula.</title>
        <authorList>
            <consortium name="DOE Joint Genome Institute"/>
            <person name="Sierra-Patev S."/>
            <person name="Min B."/>
            <person name="Naranjo-Ortiz M."/>
            <person name="Looney B."/>
            <person name="Konkel Z."/>
            <person name="Slot J.C."/>
            <person name="Sakamoto Y."/>
            <person name="Steenwyk J.L."/>
            <person name="Rokas A."/>
            <person name="Carro J."/>
            <person name="Camarero S."/>
            <person name="Ferreira P."/>
            <person name="Molpeceres G."/>
            <person name="Ruiz-Duenas F.J."/>
            <person name="Serrano A."/>
            <person name="Henrissat B."/>
            <person name="Drula E."/>
            <person name="Hughes K.W."/>
            <person name="Mata J.L."/>
            <person name="Ishikawa N.K."/>
            <person name="Vargas-Isla R."/>
            <person name="Ushijima S."/>
            <person name="Smith C.A."/>
            <person name="Ahrendt S."/>
            <person name="Andreopoulos W."/>
            <person name="He G."/>
            <person name="Labutti K."/>
            <person name="Lipzen A."/>
            <person name="Ng V."/>
            <person name="Riley R."/>
            <person name="Sandor L."/>
            <person name="Barry K."/>
            <person name="Martinez A.T."/>
            <person name="Xiao Y."/>
            <person name="Gibbons J.G."/>
            <person name="Terashima K."/>
            <person name="Grigoriev I.V."/>
            <person name="Hibbett D.S."/>
        </authorList>
    </citation>
    <scope>NUCLEOTIDE SEQUENCE</scope>
    <source>
        <strain evidence="1">TMI1499</strain>
    </source>
</reference>